<dbReference type="Pfam" id="PF04093">
    <property type="entry name" value="MreD"/>
    <property type="match status" value="1"/>
</dbReference>
<keyword evidence="10" id="KW-1185">Reference proteome</keyword>
<feature type="transmembrane region" description="Helical" evidence="8">
    <location>
        <begin position="131"/>
        <end position="152"/>
    </location>
</feature>
<organism evidence="9 10">
    <name type="scientific">Syntrophothermus lipocalidus (strain DSM 12680 / TGB-C1)</name>
    <dbReference type="NCBI Taxonomy" id="643648"/>
    <lineage>
        <taxon>Bacteria</taxon>
        <taxon>Bacillati</taxon>
        <taxon>Bacillota</taxon>
        <taxon>Clostridia</taxon>
        <taxon>Eubacteriales</taxon>
        <taxon>Syntrophomonadaceae</taxon>
        <taxon>Syntrophothermus</taxon>
    </lineage>
</organism>
<keyword evidence="3" id="KW-1003">Cell membrane</keyword>
<comment type="similarity">
    <text evidence="2">Belongs to the MreD family.</text>
</comment>
<keyword evidence="5" id="KW-0133">Cell shape</keyword>
<evidence type="ECO:0000256" key="2">
    <source>
        <dbReference type="ARBA" id="ARBA00007776"/>
    </source>
</evidence>
<feature type="transmembrane region" description="Helical" evidence="8">
    <location>
        <begin position="64"/>
        <end position="83"/>
    </location>
</feature>
<dbReference type="InterPro" id="IPR017225">
    <property type="entry name" value="Cell_shape_determin_MreD_prd"/>
</dbReference>
<evidence type="ECO:0000256" key="1">
    <source>
        <dbReference type="ARBA" id="ARBA00004651"/>
    </source>
</evidence>
<accession>D7CL88</accession>
<dbReference type="GO" id="GO:0005886">
    <property type="term" value="C:plasma membrane"/>
    <property type="evidence" value="ECO:0007669"/>
    <property type="project" value="UniProtKB-SubCell"/>
</dbReference>
<evidence type="ECO:0000256" key="4">
    <source>
        <dbReference type="ARBA" id="ARBA00022692"/>
    </source>
</evidence>
<evidence type="ECO:0000256" key="8">
    <source>
        <dbReference type="SAM" id="Phobius"/>
    </source>
</evidence>
<evidence type="ECO:0000256" key="6">
    <source>
        <dbReference type="ARBA" id="ARBA00022989"/>
    </source>
</evidence>
<dbReference type="NCBIfam" id="TIGR03426">
    <property type="entry name" value="shape_MreD"/>
    <property type="match status" value="1"/>
</dbReference>
<evidence type="ECO:0000313" key="10">
    <source>
        <dbReference type="Proteomes" id="UP000000378"/>
    </source>
</evidence>
<evidence type="ECO:0000256" key="3">
    <source>
        <dbReference type="ARBA" id="ARBA00022475"/>
    </source>
</evidence>
<name>D7CL88_SYNLT</name>
<evidence type="ECO:0000256" key="7">
    <source>
        <dbReference type="ARBA" id="ARBA00023136"/>
    </source>
</evidence>
<dbReference type="PIRSF" id="PIRSF037497">
    <property type="entry name" value="MreD_Clostridium/Treponema_prd"/>
    <property type="match status" value="1"/>
</dbReference>
<evidence type="ECO:0000313" key="9">
    <source>
        <dbReference type="EMBL" id="ADI01473.1"/>
    </source>
</evidence>
<proteinExistence type="inferred from homology"/>
<dbReference type="eggNOG" id="COG2891">
    <property type="taxonomic scope" value="Bacteria"/>
</dbReference>
<dbReference type="HOGENOM" id="CLU_132534_2_0_9"/>
<feature type="transmembrane region" description="Helical" evidence="8">
    <location>
        <begin position="95"/>
        <end position="119"/>
    </location>
</feature>
<dbReference type="InterPro" id="IPR007227">
    <property type="entry name" value="Cell_shape_determining_MreD"/>
</dbReference>
<dbReference type="RefSeq" id="WP_013174875.1">
    <property type="nucleotide sequence ID" value="NC_014220.1"/>
</dbReference>
<evidence type="ECO:0000256" key="5">
    <source>
        <dbReference type="ARBA" id="ARBA00022960"/>
    </source>
</evidence>
<dbReference type="EMBL" id="CP002048">
    <property type="protein sequence ID" value="ADI01473.1"/>
    <property type="molecule type" value="Genomic_DNA"/>
</dbReference>
<keyword evidence="6 8" id="KW-1133">Transmembrane helix</keyword>
<dbReference type="STRING" id="643648.Slip_0692"/>
<dbReference type="GO" id="GO:0008360">
    <property type="term" value="P:regulation of cell shape"/>
    <property type="evidence" value="ECO:0007669"/>
    <property type="project" value="UniProtKB-KW"/>
</dbReference>
<comment type="subcellular location">
    <subcellularLocation>
        <location evidence="1">Cell membrane</location>
        <topology evidence="1">Multi-pass membrane protein</topology>
    </subcellularLocation>
</comment>
<reference evidence="9 10" key="2">
    <citation type="journal article" date="2010" name="Stand. Genomic Sci.">
        <title>Complete genome sequence of Syntrophothermus lipocalidus type strain (TGB-C1).</title>
        <authorList>
            <person name="Djao O.D."/>
            <person name="Zhang X."/>
            <person name="Lucas S."/>
            <person name="Lapidus A."/>
            <person name="Del Rio T.G."/>
            <person name="Nolan M."/>
            <person name="Tice H."/>
            <person name="Cheng J.F."/>
            <person name="Han C."/>
            <person name="Tapia R."/>
            <person name="Goodwin L."/>
            <person name="Pitluck S."/>
            <person name="Liolios K."/>
            <person name="Ivanova N."/>
            <person name="Mavromatis K."/>
            <person name="Mikhailova N."/>
            <person name="Ovchinnikova G."/>
            <person name="Pati A."/>
            <person name="Brambilla E."/>
            <person name="Chen A."/>
            <person name="Palaniappan K."/>
            <person name="Land M."/>
            <person name="Hauser L."/>
            <person name="Chang Y.J."/>
            <person name="Jeffries C.D."/>
            <person name="Rohde M."/>
            <person name="Sikorski J."/>
            <person name="Spring S."/>
            <person name="Goker M."/>
            <person name="Detter J.C."/>
            <person name="Woyke T."/>
            <person name="Bristow J."/>
            <person name="Eisen J.A."/>
            <person name="Markowitz V."/>
            <person name="Hugenholtz P."/>
            <person name="Kyrpides N.C."/>
            <person name="Klenk H.P."/>
        </authorList>
    </citation>
    <scope>NUCLEOTIDE SEQUENCE [LARGE SCALE GENOMIC DNA]</scope>
    <source>
        <strain evidence="10">DSM 12680 / TGB-C1</strain>
    </source>
</reference>
<keyword evidence="7 8" id="KW-0472">Membrane</keyword>
<protein>
    <submittedName>
        <fullName evidence="9">Rod shape-determining protein MreD</fullName>
    </submittedName>
</protein>
<gene>
    <name evidence="9" type="ordered locus">Slip_0692</name>
</gene>
<sequence>MRYLVLVLLPVVSLFLETSFFVQYPIWKSGPDLILLFVAFYALLNGSRRGCLYGFVCGLFRDLYVGRVIGLNALSLALTAYLLGKWELKVFQDNYLVGLFCAVAATAVNSMCLSILLFISTGEFNAARTVGIQFVGQVIYNGILSIPFYIWYYKTSRQNWSKVSF</sequence>
<keyword evidence="4 8" id="KW-0812">Transmembrane</keyword>
<dbReference type="KEGG" id="slp:Slip_0692"/>
<reference evidence="10" key="1">
    <citation type="journal article" date="2010" name="Stand. Genomic Sci.">
        <title>Complete genome sequence of Syntrophothermus lipocalidus type strain (TGB-C1T).</title>
        <authorList>
            <consortium name="US DOE Joint Genome Institute (JGI-PGF)"/>
            <person name="Djao O."/>
            <person name="Zhang X."/>
            <person name="Lucas S."/>
            <person name="Lapidus A."/>
            <person name="Glavina Del Rio T."/>
            <person name="Nolan M."/>
            <person name="Tice H."/>
            <person name="Cheng J."/>
            <person name="Han C."/>
            <person name="Tapia R."/>
            <person name="Goodwin L."/>
            <person name="Pitluck S."/>
            <person name="Liolios K."/>
            <person name="Ivanova N."/>
            <person name="Mavromatis K."/>
            <person name="Mikhailova N."/>
            <person name="Ovchinnikova G."/>
            <person name="Pati A."/>
            <person name="Brambilla E."/>
            <person name="Chen A."/>
            <person name="Palaniappan K."/>
            <person name="Land M."/>
            <person name="Hauser L."/>
            <person name="Chang Y."/>
            <person name="Jeffries C."/>
            <person name="Rohde M."/>
            <person name="Sikorski J."/>
            <person name="Spring S."/>
            <person name="Goker M."/>
            <person name="Detter J."/>
            <person name="Woyke T."/>
            <person name="Bristow J."/>
            <person name="Eisen J."/>
            <person name="Markowitz V."/>
            <person name="Hugenholtz P."/>
            <person name="Kyrpides N."/>
            <person name="Klenk H."/>
        </authorList>
    </citation>
    <scope>NUCLEOTIDE SEQUENCE [LARGE SCALE GENOMIC DNA]</scope>
    <source>
        <strain evidence="10">DSM 12680 / TGB-C1</strain>
    </source>
</reference>
<dbReference type="Proteomes" id="UP000000378">
    <property type="component" value="Chromosome"/>
</dbReference>
<dbReference type="AlphaFoldDB" id="D7CL88"/>